<name>A0A9X1RGE3_9BRAD</name>
<dbReference type="GO" id="GO:0046872">
    <property type="term" value="F:metal ion binding"/>
    <property type="evidence" value="ECO:0007669"/>
    <property type="project" value="UniProtKB-KW"/>
</dbReference>
<dbReference type="PANTHER" id="PTHR40394:SF2">
    <property type="entry name" value="QUINOL:CYTOCHROME C OXIDOREDUCTASE MEMBRANE PROTEIN"/>
    <property type="match status" value="1"/>
</dbReference>
<dbReference type="Proteomes" id="UP001139012">
    <property type="component" value="Unassembled WGS sequence"/>
</dbReference>
<feature type="domain" description="Cytochrome c" evidence="5">
    <location>
        <begin position="71"/>
        <end position="156"/>
    </location>
</feature>
<evidence type="ECO:0000313" key="9">
    <source>
        <dbReference type="Proteomes" id="UP001139054"/>
    </source>
</evidence>
<dbReference type="InterPro" id="IPR036909">
    <property type="entry name" value="Cyt_c-like_dom_sf"/>
</dbReference>
<sequence>MRRLLCLMMLPAALGGCGDHSMTQQNRYGTFTKAALFRDGTEAQVPPKGAIAQGELDRARQVATPPPVDMALLARGRERFGIYCSPCHGLSGHGDGMIVQRGFPAPPSFHSSRLRAADARHFFDVITNGYGAMYSYAARVEPRDRWAIIAYIRALQQSQRTDMTEVPQLRSKLP</sequence>
<dbReference type="RefSeq" id="WP_237873169.1">
    <property type="nucleotide sequence ID" value="NZ_JAKLTY010000023.1"/>
</dbReference>
<evidence type="ECO:0000256" key="1">
    <source>
        <dbReference type="ARBA" id="ARBA00022617"/>
    </source>
</evidence>
<evidence type="ECO:0000256" key="4">
    <source>
        <dbReference type="PROSITE-ProRule" id="PRU00433"/>
    </source>
</evidence>
<dbReference type="SUPFAM" id="SSF46626">
    <property type="entry name" value="Cytochrome c"/>
    <property type="match status" value="1"/>
</dbReference>
<evidence type="ECO:0000256" key="3">
    <source>
        <dbReference type="ARBA" id="ARBA00023004"/>
    </source>
</evidence>
<dbReference type="Proteomes" id="UP001139054">
    <property type="component" value="Unassembled WGS sequence"/>
</dbReference>
<gene>
    <name evidence="7" type="ORF">L6637_32445</name>
    <name evidence="6" type="ORF">L6654_29540</name>
</gene>
<dbReference type="Gene3D" id="1.10.760.10">
    <property type="entry name" value="Cytochrome c-like domain"/>
    <property type="match status" value="1"/>
</dbReference>
<organism evidence="6 9">
    <name type="scientific">Bradyrhizobium zhengyangense</name>
    <dbReference type="NCBI Taxonomy" id="2911009"/>
    <lineage>
        <taxon>Bacteria</taxon>
        <taxon>Pseudomonadati</taxon>
        <taxon>Pseudomonadota</taxon>
        <taxon>Alphaproteobacteria</taxon>
        <taxon>Hyphomicrobiales</taxon>
        <taxon>Nitrobacteraceae</taxon>
        <taxon>Bradyrhizobium</taxon>
    </lineage>
</organism>
<evidence type="ECO:0000256" key="2">
    <source>
        <dbReference type="ARBA" id="ARBA00022723"/>
    </source>
</evidence>
<accession>A0A9X1RGE3</accession>
<dbReference type="GO" id="GO:0020037">
    <property type="term" value="F:heme binding"/>
    <property type="evidence" value="ECO:0007669"/>
    <property type="project" value="InterPro"/>
</dbReference>
<dbReference type="GO" id="GO:0009055">
    <property type="term" value="F:electron transfer activity"/>
    <property type="evidence" value="ECO:0007669"/>
    <property type="project" value="InterPro"/>
</dbReference>
<dbReference type="PANTHER" id="PTHR40394">
    <property type="entry name" value="LIPOPROTEIN-RELATED"/>
    <property type="match status" value="1"/>
</dbReference>
<keyword evidence="2 4" id="KW-0479">Metal-binding</keyword>
<keyword evidence="8" id="KW-1185">Reference proteome</keyword>
<dbReference type="EMBL" id="JAKLUA010000015">
    <property type="protein sequence ID" value="MCG2671675.1"/>
    <property type="molecule type" value="Genomic_DNA"/>
</dbReference>
<dbReference type="Pfam" id="PF13442">
    <property type="entry name" value="Cytochrome_CBB3"/>
    <property type="match status" value="1"/>
</dbReference>
<dbReference type="PROSITE" id="PS51007">
    <property type="entry name" value="CYTC"/>
    <property type="match status" value="1"/>
</dbReference>
<dbReference type="PROSITE" id="PS51257">
    <property type="entry name" value="PROKAR_LIPOPROTEIN"/>
    <property type="match status" value="1"/>
</dbReference>
<dbReference type="AlphaFoldDB" id="A0A9X1RGE3"/>
<evidence type="ECO:0000259" key="5">
    <source>
        <dbReference type="PROSITE" id="PS51007"/>
    </source>
</evidence>
<dbReference type="EMBL" id="JAKLTY010000023">
    <property type="protein sequence ID" value="MCG2630783.1"/>
    <property type="molecule type" value="Genomic_DNA"/>
</dbReference>
<keyword evidence="1 4" id="KW-0349">Heme</keyword>
<reference evidence="6" key="1">
    <citation type="submission" date="2022-01" db="EMBL/GenBank/DDBJ databases">
        <title>Genome sequnece data of strain Bradyrhizobium sp. nov.</title>
        <authorList>
            <person name="Zhang J."/>
        </authorList>
    </citation>
    <scope>NUCLEOTIDE SEQUENCE</scope>
    <source>
        <strain evidence="7">WYCCWR 12774</strain>
        <strain evidence="6">WYCCWR 13023</strain>
    </source>
</reference>
<evidence type="ECO:0000313" key="8">
    <source>
        <dbReference type="Proteomes" id="UP001139012"/>
    </source>
</evidence>
<proteinExistence type="predicted"/>
<evidence type="ECO:0000313" key="7">
    <source>
        <dbReference type="EMBL" id="MCG2671675.1"/>
    </source>
</evidence>
<protein>
    <submittedName>
        <fullName evidence="6">Cytochrome c</fullName>
    </submittedName>
</protein>
<evidence type="ECO:0000313" key="6">
    <source>
        <dbReference type="EMBL" id="MCG2630783.1"/>
    </source>
</evidence>
<comment type="caution">
    <text evidence="6">The sequence shown here is derived from an EMBL/GenBank/DDBJ whole genome shotgun (WGS) entry which is preliminary data.</text>
</comment>
<keyword evidence="3 4" id="KW-0408">Iron</keyword>
<dbReference type="InterPro" id="IPR009056">
    <property type="entry name" value="Cyt_c-like_dom"/>
</dbReference>